<protein>
    <recommendedName>
        <fullName evidence="3">C2H2-type domain-containing protein</fullName>
    </recommendedName>
</protein>
<dbReference type="Gene3D" id="3.30.160.60">
    <property type="entry name" value="Classic Zinc Finger"/>
    <property type="match status" value="1"/>
</dbReference>
<organism evidence="4">
    <name type="scientific">Brassica oleracea</name>
    <name type="common">Wild cabbage</name>
    <dbReference type="NCBI Taxonomy" id="3712"/>
    <lineage>
        <taxon>Eukaryota</taxon>
        <taxon>Viridiplantae</taxon>
        <taxon>Streptophyta</taxon>
        <taxon>Embryophyta</taxon>
        <taxon>Tracheophyta</taxon>
        <taxon>Spermatophyta</taxon>
        <taxon>Magnoliopsida</taxon>
        <taxon>eudicotyledons</taxon>
        <taxon>Gunneridae</taxon>
        <taxon>Pentapetalae</taxon>
        <taxon>rosids</taxon>
        <taxon>malvids</taxon>
        <taxon>Brassicales</taxon>
        <taxon>Brassicaceae</taxon>
        <taxon>Brassiceae</taxon>
        <taxon>Brassica</taxon>
    </lineage>
</organism>
<dbReference type="EMBL" id="LR031880">
    <property type="protein sequence ID" value="VDD64612.1"/>
    <property type="molecule type" value="Genomic_DNA"/>
</dbReference>
<proteinExistence type="predicted"/>
<evidence type="ECO:0000313" key="4">
    <source>
        <dbReference type="EMBL" id="VDD64612.1"/>
    </source>
</evidence>
<dbReference type="InterPro" id="IPR013087">
    <property type="entry name" value="Znf_C2H2_type"/>
</dbReference>
<evidence type="ECO:0000259" key="3">
    <source>
        <dbReference type="PROSITE" id="PS50157"/>
    </source>
</evidence>
<name>A0A3P6H9A8_BRAOL</name>
<dbReference type="GO" id="GO:0008270">
    <property type="term" value="F:zinc ion binding"/>
    <property type="evidence" value="ECO:0007669"/>
    <property type="project" value="UniProtKB-KW"/>
</dbReference>
<keyword evidence="1" id="KW-0863">Zinc-finger</keyword>
<accession>A0A3P6H9A8</accession>
<keyword evidence="1" id="KW-0862">Zinc</keyword>
<feature type="domain" description="C2H2-type" evidence="3">
    <location>
        <begin position="26"/>
        <end position="53"/>
    </location>
</feature>
<dbReference type="SUPFAM" id="SSF57667">
    <property type="entry name" value="beta-beta-alpha zinc fingers"/>
    <property type="match status" value="1"/>
</dbReference>
<feature type="compositionally biased region" description="Low complexity" evidence="2">
    <location>
        <begin position="1"/>
        <end position="12"/>
    </location>
</feature>
<dbReference type="PROSITE" id="PS00028">
    <property type="entry name" value="ZINC_FINGER_C2H2_1"/>
    <property type="match status" value="1"/>
</dbReference>
<reference evidence="4" key="1">
    <citation type="submission" date="2018-11" db="EMBL/GenBank/DDBJ databases">
        <authorList>
            <consortium name="Genoscope - CEA"/>
            <person name="William W."/>
        </authorList>
    </citation>
    <scope>NUCLEOTIDE SEQUENCE</scope>
</reference>
<dbReference type="AlphaFoldDB" id="A0A3P6H9A8"/>
<feature type="non-terminal residue" evidence="4">
    <location>
        <position position="1"/>
    </location>
</feature>
<dbReference type="PROSITE" id="PS50157">
    <property type="entry name" value="ZINC_FINGER_C2H2_2"/>
    <property type="match status" value="1"/>
</dbReference>
<evidence type="ECO:0000256" key="1">
    <source>
        <dbReference type="PROSITE-ProRule" id="PRU00042"/>
    </source>
</evidence>
<sequence length="55" mass="6248">KNTNSSSSTQSSLPDGATTGENNTQFRCEVCGERFTNEENRNIHRSGHYNNPFRR</sequence>
<gene>
    <name evidence="4" type="ORF">BOLC6T40065H</name>
</gene>
<dbReference type="InterPro" id="IPR036236">
    <property type="entry name" value="Znf_C2H2_sf"/>
</dbReference>
<keyword evidence="1" id="KW-0479">Metal-binding</keyword>
<evidence type="ECO:0000256" key="2">
    <source>
        <dbReference type="SAM" id="MobiDB-lite"/>
    </source>
</evidence>
<feature type="region of interest" description="Disordered" evidence="2">
    <location>
        <begin position="1"/>
        <end position="23"/>
    </location>
</feature>